<dbReference type="PANTHER" id="PTHR33695">
    <property type="entry name" value="LIPOPROTEIN SIGNAL PEPTIDASE"/>
    <property type="match status" value="1"/>
</dbReference>
<keyword evidence="5 9" id="KW-0064">Aspartyl protease</keyword>
<evidence type="ECO:0000256" key="4">
    <source>
        <dbReference type="ARBA" id="ARBA00022692"/>
    </source>
</evidence>
<keyword evidence="6 9" id="KW-0378">Hydrolase</keyword>
<dbReference type="EC" id="3.4.23.36" evidence="9"/>
<evidence type="ECO:0000313" key="11">
    <source>
        <dbReference type="EMBL" id="RZD15501.1"/>
    </source>
</evidence>
<keyword evidence="3 9" id="KW-0645">Protease</keyword>
<evidence type="ECO:0000256" key="3">
    <source>
        <dbReference type="ARBA" id="ARBA00022670"/>
    </source>
</evidence>
<dbReference type="AlphaFoldDB" id="A0A519BE01"/>
<dbReference type="EMBL" id="SGBD01000001">
    <property type="protein sequence ID" value="RZD15501.1"/>
    <property type="molecule type" value="Genomic_DNA"/>
</dbReference>
<name>A0A519BE01_9DELT</name>
<dbReference type="NCBIfam" id="TIGR00077">
    <property type="entry name" value="lspA"/>
    <property type="match status" value="1"/>
</dbReference>
<feature type="transmembrane region" description="Helical" evidence="9">
    <location>
        <begin position="89"/>
        <end position="111"/>
    </location>
</feature>
<evidence type="ECO:0000256" key="8">
    <source>
        <dbReference type="ARBA" id="ARBA00023136"/>
    </source>
</evidence>
<dbReference type="HAMAP" id="MF_00161">
    <property type="entry name" value="LspA"/>
    <property type="match status" value="1"/>
</dbReference>
<feature type="active site" evidence="9">
    <location>
        <position position="135"/>
    </location>
</feature>
<dbReference type="GO" id="GO:0006508">
    <property type="term" value="P:proteolysis"/>
    <property type="evidence" value="ECO:0007669"/>
    <property type="project" value="UniProtKB-KW"/>
</dbReference>
<dbReference type="InterPro" id="IPR001872">
    <property type="entry name" value="Peptidase_A8"/>
</dbReference>
<comment type="function">
    <text evidence="9">This protein specifically catalyzes the removal of signal peptides from prolipoproteins.</text>
</comment>
<dbReference type="Proteomes" id="UP000320813">
    <property type="component" value="Unassembled WGS sequence"/>
</dbReference>
<evidence type="ECO:0000256" key="6">
    <source>
        <dbReference type="ARBA" id="ARBA00022801"/>
    </source>
</evidence>
<comment type="caution">
    <text evidence="11">The sequence shown here is derived from an EMBL/GenBank/DDBJ whole genome shotgun (WGS) entry which is preliminary data.</text>
</comment>
<keyword evidence="7 9" id="KW-1133">Transmembrane helix</keyword>
<keyword evidence="2 9" id="KW-1003">Cell membrane</keyword>
<dbReference type="Pfam" id="PF01252">
    <property type="entry name" value="Peptidase_A8"/>
    <property type="match status" value="1"/>
</dbReference>
<evidence type="ECO:0000256" key="7">
    <source>
        <dbReference type="ARBA" id="ARBA00022989"/>
    </source>
</evidence>
<protein>
    <recommendedName>
        <fullName evidence="9">Lipoprotein signal peptidase</fullName>
        <ecNumber evidence="9">3.4.23.36</ecNumber>
    </recommendedName>
    <alternativeName>
        <fullName evidence="9">Prolipoprotein signal peptidase</fullName>
    </alternativeName>
    <alternativeName>
        <fullName evidence="9">Signal peptidase II</fullName>
        <shortName evidence="9">SPase II</shortName>
    </alternativeName>
</protein>
<evidence type="ECO:0000256" key="9">
    <source>
        <dbReference type="HAMAP-Rule" id="MF_00161"/>
    </source>
</evidence>
<accession>A0A519BE01</accession>
<proteinExistence type="inferred from homology"/>
<dbReference type="PRINTS" id="PR00781">
    <property type="entry name" value="LIPOSIGPTASE"/>
</dbReference>
<keyword evidence="4 9" id="KW-0812">Transmembrane</keyword>
<dbReference type="GO" id="GO:0005886">
    <property type="term" value="C:plasma membrane"/>
    <property type="evidence" value="ECO:0007669"/>
    <property type="project" value="UniProtKB-SubCell"/>
</dbReference>
<gene>
    <name evidence="9 11" type="primary">lspA</name>
    <name evidence="11" type="ORF">EVJ47_04310</name>
</gene>
<feature type="transmembrane region" description="Helical" evidence="9">
    <location>
        <begin position="131"/>
        <end position="150"/>
    </location>
</feature>
<comment type="catalytic activity">
    <reaction evidence="9">
        <text>Release of signal peptides from bacterial membrane prolipoproteins. Hydrolyzes -Xaa-Yaa-Zaa-|-(S,diacylglyceryl)Cys-, in which Xaa is hydrophobic (preferably Leu), and Yaa (Ala or Ser) and Zaa (Gly or Ala) have small, neutral side chains.</text>
        <dbReference type="EC" id="3.4.23.36"/>
    </reaction>
</comment>
<evidence type="ECO:0000256" key="1">
    <source>
        <dbReference type="ARBA" id="ARBA00006139"/>
    </source>
</evidence>
<comment type="subcellular location">
    <subcellularLocation>
        <location evidence="9">Cell membrane</location>
        <topology evidence="9">Multi-pass membrane protein</topology>
    </subcellularLocation>
</comment>
<comment type="pathway">
    <text evidence="9">Protein modification; lipoprotein biosynthesis (signal peptide cleavage).</text>
</comment>
<dbReference type="GO" id="GO:0004190">
    <property type="term" value="F:aspartic-type endopeptidase activity"/>
    <property type="evidence" value="ECO:0007669"/>
    <property type="project" value="UniProtKB-UniRule"/>
</dbReference>
<dbReference type="UniPathway" id="UPA00665"/>
<feature type="transmembrane region" description="Helical" evidence="9">
    <location>
        <begin position="61"/>
        <end position="82"/>
    </location>
</feature>
<keyword evidence="8 9" id="KW-0472">Membrane</keyword>
<evidence type="ECO:0000256" key="5">
    <source>
        <dbReference type="ARBA" id="ARBA00022750"/>
    </source>
</evidence>
<comment type="similarity">
    <text evidence="1 9 10">Belongs to the peptidase A8 family.</text>
</comment>
<organism evidence="11 12">
    <name type="scientific">Candidatus Acidulodesulfobacterium ferriphilum</name>
    <dbReference type="NCBI Taxonomy" id="2597223"/>
    <lineage>
        <taxon>Bacteria</taxon>
        <taxon>Deltaproteobacteria</taxon>
        <taxon>Candidatus Acidulodesulfobacterales</taxon>
        <taxon>Candidatus Acidulodesulfobacterium</taxon>
    </lineage>
</organism>
<evidence type="ECO:0000256" key="2">
    <source>
        <dbReference type="ARBA" id="ARBA00022475"/>
    </source>
</evidence>
<dbReference type="PANTHER" id="PTHR33695:SF1">
    <property type="entry name" value="LIPOPROTEIN SIGNAL PEPTIDASE"/>
    <property type="match status" value="1"/>
</dbReference>
<evidence type="ECO:0000256" key="10">
    <source>
        <dbReference type="RuleBase" id="RU004181"/>
    </source>
</evidence>
<sequence length="153" mass="17686">MKKKLIILISIFLPVLIFDQYLKYLVNKRISLFRKITVIKHYFNIVHVDNTGVAFGLMNNYSSLFIIIFTALIIVLITYILFKLKISSPLFIISSSLIISGAFSNLLNRIFQGYVVDFLDFHIYGYHWPSFNLADSSVVTGTILFFISIIKYI</sequence>
<comment type="caution">
    <text evidence="9">Lacks conserved residue(s) required for the propagation of feature annotation.</text>
</comment>
<evidence type="ECO:0000313" key="12">
    <source>
        <dbReference type="Proteomes" id="UP000320813"/>
    </source>
</evidence>
<feature type="active site" evidence="9">
    <location>
        <position position="117"/>
    </location>
</feature>
<reference evidence="11 12" key="1">
    <citation type="submission" date="2019-01" db="EMBL/GenBank/DDBJ databases">
        <title>Insights into ecological role of a new deltaproteobacterial order Candidatus Sinidesulfobacterales (Sva0485) by metagenomics and metatranscriptomics.</title>
        <authorList>
            <person name="Tan S."/>
            <person name="Liu J."/>
            <person name="Fang Y."/>
            <person name="Hedlund B.P."/>
            <person name="Lian Z.H."/>
            <person name="Huang L.Y."/>
            <person name="Li J.T."/>
            <person name="Huang L.N."/>
            <person name="Li W.J."/>
            <person name="Jiang H.C."/>
            <person name="Dong H.L."/>
            <person name="Shu W.S."/>
        </authorList>
    </citation>
    <scope>NUCLEOTIDE SEQUENCE [LARGE SCALE GENOMIC DNA]</scope>
    <source>
        <strain evidence="11">AP3</strain>
    </source>
</reference>